<keyword evidence="12" id="KW-0131">Cell cycle</keyword>
<dbReference type="SMART" id="SM00843">
    <property type="entry name" value="Ftsk_gamma"/>
    <property type="match status" value="1"/>
</dbReference>
<feature type="transmembrane region" description="Helical" evidence="17">
    <location>
        <begin position="55"/>
        <end position="73"/>
    </location>
</feature>
<dbReference type="InterPro" id="IPR050206">
    <property type="entry name" value="FtsK/SpoIIIE/SftA"/>
</dbReference>
<evidence type="ECO:0000313" key="19">
    <source>
        <dbReference type="EMBL" id="ERI09332.1"/>
    </source>
</evidence>
<sequence length="877" mass="96535">MCRKKRQPQPMFGSAAFFPVTLYIYVEVMEPVAKKKGGQRGTGAKKNDVRAFLRYELYGLVVIALSLLALMTFSNTSWFGRYFAWMFRIVAGSWDFLLPLAGIGIGIYVMVKRKWPYVVSQRWMGIFLLFFSLLVWNHMLLFEQLTAGGKFADQSVLSVTWEQLLQEKKQVEAGKPSTTDVGGGVFGALGYAFFSAAAGAAGTALIVVFMVLIGLMLTFQISYVRIFAALRRLFAAGGSRVKAAGEDALTLLSERREQRQREREEQEAYEASLEEEEEKEPPAERKPSFVARLFGNRAPADEIQVPKRQSVRKKKDAISAEEQDAFLPAEADLSDEGIPKNEFIVHDFSAKVYPPEEAVVEPVLEPEVKMEGAQIKVKLQERKKPEVKEPPESIPDLPLAFDEAPDHPSYKLPTAELMDRPKAGKAGGSTKNVHSNAHKLVATLESFGVQASVLEVQCGPTVTRYEIQPAIGVKVSKIVGLTDDIALALAARGIRMEAPIPGKSAIGIEVPNDEVALVTLREVLESREYVSASDKLSIALGRDISGQPIIANLVRMPHLLVAGATGSGKSVCINGIIMSILCKAKPSEVKLMMIDPKMVELNVYNGIPHLLSPVVTDPRRASMALKKVVQEMERRYELFAKSGTRDLERYNQMARQEGVAPLPLIVVIVDELADLMMVAPGDVEDAICRLAQMARAAGIHLIIATQRPSVDVITGVIKANIPSRIAFGVSSMADSRTILDMGGAEKLLGRGDMLYLPMGASKPVRIQGAFISDHEVEKVVTFVKNQQEARYHPEMMPGEEEETAVVDEPEDDLYEQAVELVREAQTASVSLLQRRLRVGYTRAARLVDMMEARGIVGPYEGSKPREVLIPPGDSQIS</sequence>
<dbReference type="GO" id="GO:0007059">
    <property type="term" value="P:chromosome segregation"/>
    <property type="evidence" value="ECO:0007669"/>
    <property type="project" value="UniProtKB-KW"/>
</dbReference>
<evidence type="ECO:0000256" key="9">
    <source>
        <dbReference type="ARBA" id="ARBA00022989"/>
    </source>
</evidence>
<evidence type="ECO:0000256" key="5">
    <source>
        <dbReference type="ARBA" id="ARBA00022692"/>
    </source>
</evidence>
<feature type="transmembrane region" description="Helical" evidence="17">
    <location>
        <begin position="123"/>
        <end position="142"/>
    </location>
</feature>
<feature type="transmembrane region" description="Helical" evidence="17">
    <location>
        <begin position="191"/>
        <end position="217"/>
    </location>
</feature>
<feature type="compositionally biased region" description="Acidic residues" evidence="16">
    <location>
        <begin position="267"/>
        <end position="279"/>
    </location>
</feature>
<dbReference type="PATRIC" id="fig|649747.3.peg.2357"/>
<evidence type="ECO:0000256" key="14">
    <source>
        <dbReference type="ARBA" id="ARBA00025923"/>
    </source>
</evidence>
<reference evidence="19 20" key="1">
    <citation type="submission" date="2013-08" db="EMBL/GenBank/DDBJ databases">
        <authorList>
            <person name="Weinstock G."/>
            <person name="Sodergren E."/>
            <person name="Wylie T."/>
            <person name="Fulton L."/>
            <person name="Fulton R."/>
            <person name="Fronick C."/>
            <person name="O'Laughlin M."/>
            <person name="Godfrey J."/>
            <person name="Miner T."/>
            <person name="Herter B."/>
            <person name="Appelbaum E."/>
            <person name="Cordes M."/>
            <person name="Lek S."/>
            <person name="Wollam A."/>
            <person name="Pepin K.H."/>
            <person name="Palsikar V.B."/>
            <person name="Mitreva M."/>
            <person name="Wilson R.K."/>
        </authorList>
    </citation>
    <scope>NUCLEOTIDE SEQUENCE [LARGE SCALE GENOMIC DNA]</scope>
    <source>
        <strain evidence="19 20">ATCC 12856</strain>
    </source>
</reference>
<dbReference type="STRING" id="649747.HMPREF0083_02611"/>
<comment type="function">
    <text evidence="13">Essential cell division protein that coordinates cell division and chromosome segregation. The N-terminus is involved in assembly of the cell-division machinery. The C-terminus functions as a DNA motor that moves dsDNA in an ATP-dependent manner towards the dif recombination site, which is located within the replication terminus region. Required for activation of the Xer recombinase, allowing activation of chromosome unlinking by recombination.</text>
</comment>
<evidence type="ECO:0000256" key="17">
    <source>
        <dbReference type="SAM" id="Phobius"/>
    </source>
</evidence>
<keyword evidence="8 15" id="KW-0067">ATP-binding</keyword>
<dbReference type="Gene3D" id="3.30.980.40">
    <property type="match status" value="1"/>
</dbReference>
<dbReference type="InterPro" id="IPR036390">
    <property type="entry name" value="WH_DNA-bd_sf"/>
</dbReference>
<evidence type="ECO:0000256" key="8">
    <source>
        <dbReference type="ARBA" id="ARBA00022840"/>
    </source>
</evidence>
<keyword evidence="7" id="KW-0159">Chromosome partition</keyword>
<dbReference type="InterPro" id="IPR041027">
    <property type="entry name" value="FtsK_alpha"/>
</dbReference>
<keyword evidence="11 17" id="KW-0472">Membrane</keyword>
<evidence type="ECO:0000256" key="16">
    <source>
        <dbReference type="SAM" id="MobiDB-lite"/>
    </source>
</evidence>
<evidence type="ECO:0000256" key="13">
    <source>
        <dbReference type="ARBA" id="ARBA00024986"/>
    </source>
</evidence>
<comment type="subcellular location">
    <subcellularLocation>
        <location evidence="1">Cell membrane</location>
        <topology evidence="1">Multi-pass membrane protein</topology>
    </subcellularLocation>
</comment>
<dbReference type="InterPro" id="IPR025199">
    <property type="entry name" value="FtsK_4TM"/>
</dbReference>
<dbReference type="Gene3D" id="1.10.10.10">
    <property type="entry name" value="Winged helix-like DNA-binding domain superfamily/Winged helix DNA-binding domain"/>
    <property type="match status" value="1"/>
</dbReference>
<organism evidence="19 20">
    <name type="scientific">Aneurinibacillus aneurinilyticus ATCC 12856</name>
    <dbReference type="NCBI Taxonomy" id="649747"/>
    <lineage>
        <taxon>Bacteria</taxon>
        <taxon>Bacillati</taxon>
        <taxon>Bacillota</taxon>
        <taxon>Bacilli</taxon>
        <taxon>Bacillales</taxon>
        <taxon>Paenibacillaceae</taxon>
        <taxon>Aneurinibacillus group</taxon>
        <taxon>Aneurinibacillus</taxon>
    </lineage>
</organism>
<accession>U1YB55</accession>
<evidence type="ECO:0000256" key="15">
    <source>
        <dbReference type="PROSITE-ProRule" id="PRU00289"/>
    </source>
</evidence>
<dbReference type="InterPro" id="IPR003593">
    <property type="entry name" value="AAA+_ATPase"/>
</dbReference>
<feature type="compositionally biased region" description="Basic and acidic residues" evidence="16">
    <location>
        <begin position="256"/>
        <end position="266"/>
    </location>
</feature>
<dbReference type="InterPro" id="IPR027417">
    <property type="entry name" value="P-loop_NTPase"/>
</dbReference>
<dbReference type="GO" id="GO:0003677">
    <property type="term" value="F:DNA binding"/>
    <property type="evidence" value="ECO:0007669"/>
    <property type="project" value="UniProtKB-KW"/>
</dbReference>
<evidence type="ECO:0000256" key="4">
    <source>
        <dbReference type="ARBA" id="ARBA00022618"/>
    </source>
</evidence>
<dbReference type="PANTHER" id="PTHR22683">
    <property type="entry name" value="SPORULATION PROTEIN RELATED"/>
    <property type="match status" value="1"/>
</dbReference>
<gene>
    <name evidence="19" type="ORF">HMPREF0083_02611</name>
</gene>
<dbReference type="Pfam" id="PF13491">
    <property type="entry name" value="FtsK_4TM"/>
    <property type="match status" value="1"/>
</dbReference>
<evidence type="ECO:0000256" key="6">
    <source>
        <dbReference type="ARBA" id="ARBA00022741"/>
    </source>
</evidence>
<dbReference type="PANTHER" id="PTHR22683:SF41">
    <property type="entry name" value="DNA TRANSLOCASE FTSK"/>
    <property type="match status" value="1"/>
</dbReference>
<dbReference type="InterPro" id="IPR002543">
    <property type="entry name" value="FtsK_dom"/>
</dbReference>
<keyword evidence="9 17" id="KW-1133">Transmembrane helix</keyword>
<dbReference type="SUPFAM" id="SSF103473">
    <property type="entry name" value="MFS general substrate transporter"/>
    <property type="match status" value="1"/>
</dbReference>
<comment type="similarity">
    <text evidence="2">Belongs to the FtsK/SpoIIIE/SftA family.</text>
</comment>
<evidence type="ECO:0000256" key="7">
    <source>
        <dbReference type="ARBA" id="ARBA00022829"/>
    </source>
</evidence>
<evidence type="ECO:0000256" key="2">
    <source>
        <dbReference type="ARBA" id="ARBA00006474"/>
    </source>
</evidence>
<feature type="transmembrane region" description="Helical" evidence="17">
    <location>
        <begin position="85"/>
        <end position="111"/>
    </location>
</feature>
<keyword evidence="10" id="KW-0238">DNA-binding</keyword>
<dbReference type="GO" id="GO:0051301">
    <property type="term" value="P:cell division"/>
    <property type="evidence" value="ECO:0007669"/>
    <property type="project" value="UniProtKB-KW"/>
</dbReference>
<dbReference type="eggNOG" id="COG1674">
    <property type="taxonomic scope" value="Bacteria"/>
</dbReference>
<feature type="region of interest" description="Disordered" evidence="16">
    <location>
        <begin position="381"/>
        <end position="405"/>
    </location>
</feature>
<evidence type="ECO:0000313" key="20">
    <source>
        <dbReference type="Proteomes" id="UP000016511"/>
    </source>
</evidence>
<dbReference type="AlphaFoldDB" id="U1YB55"/>
<dbReference type="Proteomes" id="UP000016511">
    <property type="component" value="Unassembled WGS sequence"/>
</dbReference>
<comment type="caution">
    <text evidence="19">The sequence shown here is derived from an EMBL/GenBank/DDBJ whole genome shotgun (WGS) entry which is preliminary data.</text>
</comment>
<dbReference type="InterPro" id="IPR018541">
    <property type="entry name" value="Ftsk_gamma"/>
</dbReference>
<comment type="subunit">
    <text evidence="14">Homohexamer. Forms a ring that surrounds DNA.</text>
</comment>
<dbReference type="Pfam" id="PF17854">
    <property type="entry name" value="FtsK_alpha"/>
    <property type="match status" value="1"/>
</dbReference>
<evidence type="ECO:0000256" key="11">
    <source>
        <dbReference type="ARBA" id="ARBA00023136"/>
    </source>
</evidence>
<dbReference type="SUPFAM" id="SSF46785">
    <property type="entry name" value="Winged helix' DNA-binding domain"/>
    <property type="match status" value="1"/>
</dbReference>
<keyword evidence="4" id="KW-0132">Cell division</keyword>
<feature type="domain" description="FtsK" evidence="18">
    <location>
        <begin position="546"/>
        <end position="736"/>
    </location>
</feature>
<protein>
    <submittedName>
        <fullName evidence="19">FtsK/SpoIIIE family protein</fullName>
    </submittedName>
</protein>
<evidence type="ECO:0000256" key="10">
    <source>
        <dbReference type="ARBA" id="ARBA00023125"/>
    </source>
</evidence>
<feature type="binding site" evidence="15">
    <location>
        <begin position="563"/>
        <end position="570"/>
    </location>
    <ligand>
        <name>ATP</name>
        <dbReference type="ChEBI" id="CHEBI:30616"/>
    </ligand>
</feature>
<dbReference type="CDD" id="cd01127">
    <property type="entry name" value="TrwB_TraG_TraD_VirD4"/>
    <property type="match status" value="1"/>
</dbReference>
<evidence type="ECO:0000259" key="18">
    <source>
        <dbReference type="PROSITE" id="PS50901"/>
    </source>
</evidence>
<keyword evidence="3" id="KW-1003">Cell membrane</keyword>
<dbReference type="EMBL" id="AWSJ01000160">
    <property type="protein sequence ID" value="ERI09332.1"/>
    <property type="molecule type" value="Genomic_DNA"/>
</dbReference>
<dbReference type="GO" id="GO:0005886">
    <property type="term" value="C:plasma membrane"/>
    <property type="evidence" value="ECO:0007669"/>
    <property type="project" value="UniProtKB-SubCell"/>
</dbReference>
<dbReference type="SMART" id="SM00382">
    <property type="entry name" value="AAA"/>
    <property type="match status" value="1"/>
</dbReference>
<keyword evidence="20" id="KW-1185">Reference proteome</keyword>
<feature type="compositionally biased region" description="Basic and acidic residues" evidence="16">
    <location>
        <begin position="381"/>
        <end position="391"/>
    </location>
</feature>
<feature type="region of interest" description="Disordered" evidence="16">
    <location>
        <begin position="256"/>
        <end position="286"/>
    </location>
</feature>
<evidence type="ECO:0000256" key="3">
    <source>
        <dbReference type="ARBA" id="ARBA00022475"/>
    </source>
</evidence>
<dbReference type="HOGENOM" id="CLU_001981_9_5_9"/>
<dbReference type="Pfam" id="PF01580">
    <property type="entry name" value="FtsK_SpoIIIE"/>
    <property type="match status" value="1"/>
</dbReference>
<dbReference type="GO" id="GO:0005524">
    <property type="term" value="F:ATP binding"/>
    <property type="evidence" value="ECO:0007669"/>
    <property type="project" value="UniProtKB-UniRule"/>
</dbReference>
<proteinExistence type="inferred from homology"/>
<dbReference type="Pfam" id="PF09397">
    <property type="entry name" value="FtsK_gamma"/>
    <property type="match status" value="1"/>
</dbReference>
<dbReference type="Gene3D" id="3.40.50.300">
    <property type="entry name" value="P-loop containing nucleotide triphosphate hydrolases"/>
    <property type="match status" value="1"/>
</dbReference>
<keyword evidence="5 17" id="KW-0812">Transmembrane</keyword>
<evidence type="ECO:0000256" key="1">
    <source>
        <dbReference type="ARBA" id="ARBA00004651"/>
    </source>
</evidence>
<dbReference type="InterPro" id="IPR036388">
    <property type="entry name" value="WH-like_DNA-bd_sf"/>
</dbReference>
<name>U1YB55_ANEAE</name>
<evidence type="ECO:0000256" key="12">
    <source>
        <dbReference type="ARBA" id="ARBA00023306"/>
    </source>
</evidence>
<dbReference type="InterPro" id="IPR036259">
    <property type="entry name" value="MFS_trans_sf"/>
</dbReference>
<dbReference type="PROSITE" id="PS50901">
    <property type="entry name" value="FTSK"/>
    <property type="match status" value="1"/>
</dbReference>
<keyword evidence="6 15" id="KW-0547">Nucleotide-binding</keyword>
<dbReference type="SUPFAM" id="SSF52540">
    <property type="entry name" value="P-loop containing nucleoside triphosphate hydrolases"/>
    <property type="match status" value="1"/>
</dbReference>